<dbReference type="EMBL" id="DTBJ01000061">
    <property type="protein sequence ID" value="HGM59375.1"/>
    <property type="molecule type" value="Genomic_DNA"/>
</dbReference>
<keyword evidence="5" id="KW-0547">Nucleotide-binding</keyword>
<evidence type="ECO:0000259" key="8">
    <source>
        <dbReference type="Pfam" id="PF10437"/>
    </source>
</evidence>
<feature type="domain" description="Lipoate protein ligase C-terminal" evidence="8">
    <location>
        <begin position="9"/>
        <end position="88"/>
    </location>
</feature>
<evidence type="ECO:0000256" key="7">
    <source>
        <dbReference type="ARBA" id="ARBA00048037"/>
    </source>
</evidence>
<evidence type="ECO:0000256" key="6">
    <source>
        <dbReference type="ARBA" id="ARBA00022840"/>
    </source>
</evidence>
<accession>A0A7C4D872</accession>
<evidence type="ECO:0000256" key="1">
    <source>
        <dbReference type="ARBA" id="ARBA00005085"/>
    </source>
</evidence>
<comment type="pathway">
    <text evidence="1">Protein modification; protein lipoylation via exogenous pathway; protein N(6)-(lipoyl)lysine from lipoate: step 2/2.</text>
</comment>
<dbReference type="UniPathway" id="UPA00537">
    <property type="reaction ID" value="UER00594"/>
</dbReference>
<keyword evidence="4" id="KW-0436">Ligase</keyword>
<organism evidence="9">
    <name type="scientific">Staphylothermus marinus</name>
    <dbReference type="NCBI Taxonomy" id="2280"/>
    <lineage>
        <taxon>Archaea</taxon>
        <taxon>Thermoproteota</taxon>
        <taxon>Thermoprotei</taxon>
        <taxon>Desulfurococcales</taxon>
        <taxon>Desulfurococcaceae</taxon>
        <taxon>Staphylothermus</taxon>
    </lineage>
</organism>
<reference evidence="9" key="1">
    <citation type="journal article" date="2020" name="mSystems">
        <title>Genome- and Community-Level Interaction Insights into Carbon Utilization and Element Cycling Functions of Hydrothermarchaeota in Hydrothermal Sediment.</title>
        <authorList>
            <person name="Zhou Z."/>
            <person name="Liu Y."/>
            <person name="Xu W."/>
            <person name="Pan J."/>
            <person name="Luo Z.H."/>
            <person name="Li M."/>
        </authorList>
    </citation>
    <scope>NUCLEOTIDE SEQUENCE [LARGE SCALE GENOMIC DNA]</scope>
    <source>
        <strain evidence="9">SpSt-642</strain>
    </source>
</reference>
<dbReference type="Pfam" id="PF10437">
    <property type="entry name" value="Lip_prot_lig_C"/>
    <property type="match status" value="1"/>
</dbReference>
<sequence length="106" mass="12735">MSKIDCREINRVKRIPIGKTIELYLKICRDKLEDIVISGDFFAHPEEIIDELERELRNIELNEVNNILEKYRDKIKFTGFDYNVFKEFINEVLKEVYSNEYLSRGD</sequence>
<comment type="caution">
    <text evidence="9">The sequence shown here is derived from an EMBL/GenBank/DDBJ whole genome shotgun (WGS) entry which is preliminary data.</text>
</comment>
<dbReference type="GO" id="GO:0009249">
    <property type="term" value="P:protein lipoylation"/>
    <property type="evidence" value="ECO:0007669"/>
    <property type="project" value="UniProtKB-ARBA"/>
</dbReference>
<gene>
    <name evidence="9" type="ORF">ENU14_07340</name>
</gene>
<protein>
    <recommendedName>
        <fullName evidence="3">lipoate--protein ligase</fullName>
        <ecNumber evidence="3">6.3.1.20</ecNumber>
    </recommendedName>
</protein>
<proteinExistence type="predicted"/>
<comment type="pathway">
    <text evidence="2">Protein modification; protein lipoylation via exogenous pathway; protein N(6)-(lipoyl)lysine from lipoate: step 1/2.</text>
</comment>
<comment type="catalytic activity">
    <reaction evidence="7">
        <text>L-lysyl-[lipoyl-carrier protein] + (R)-lipoate + ATP = N(6)-[(R)-lipoyl]-L-lysyl-[lipoyl-carrier protein] + AMP + diphosphate + H(+)</text>
        <dbReference type="Rhea" id="RHEA:49288"/>
        <dbReference type="Rhea" id="RHEA-COMP:10500"/>
        <dbReference type="Rhea" id="RHEA-COMP:10502"/>
        <dbReference type="ChEBI" id="CHEBI:15378"/>
        <dbReference type="ChEBI" id="CHEBI:29969"/>
        <dbReference type="ChEBI" id="CHEBI:30616"/>
        <dbReference type="ChEBI" id="CHEBI:33019"/>
        <dbReference type="ChEBI" id="CHEBI:83088"/>
        <dbReference type="ChEBI" id="CHEBI:83099"/>
        <dbReference type="ChEBI" id="CHEBI:456215"/>
        <dbReference type="EC" id="6.3.1.20"/>
    </reaction>
</comment>
<dbReference type="Gene3D" id="3.30.390.50">
    <property type="entry name" value="CO dehydrogenase flavoprotein, C-terminal domain"/>
    <property type="match status" value="1"/>
</dbReference>
<dbReference type="GO" id="GO:0016979">
    <property type="term" value="F:lipoate-protein ligase activity"/>
    <property type="evidence" value="ECO:0007669"/>
    <property type="project" value="UniProtKB-EC"/>
</dbReference>
<keyword evidence="6" id="KW-0067">ATP-binding</keyword>
<dbReference type="EC" id="6.3.1.20" evidence="3"/>
<dbReference type="SUPFAM" id="SSF82649">
    <property type="entry name" value="SufE/NifU"/>
    <property type="match status" value="1"/>
</dbReference>
<dbReference type="GO" id="GO:0005524">
    <property type="term" value="F:ATP binding"/>
    <property type="evidence" value="ECO:0007669"/>
    <property type="project" value="UniProtKB-KW"/>
</dbReference>
<evidence type="ECO:0000256" key="3">
    <source>
        <dbReference type="ARBA" id="ARBA00012367"/>
    </source>
</evidence>
<evidence type="ECO:0000313" key="9">
    <source>
        <dbReference type="EMBL" id="HGM59375.1"/>
    </source>
</evidence>
<evidence type="ECO:0000256" key="4">
    <source>
        <dbReference type="ARBA" id="ARBA00022598"/>
    </source>
</evidence>
<dbReference type="AlphaFoldDB" id="A0A7C4D872"/>
<evidence type="ECO:0000256" key="2">
    <source>
        <dbReference type="ARBA" id="ARBA00005124"/>
    </source>
</evidence>
<name>A0A7C4D872_STAMA</name>
<evidence type="ECO:0000256" key="5">
    <source>
        <dbReference type="ARBA" id="ARBA00022741"/>
    </source>
</evidence>
<dbReference type="InterPro" id="IPR019491">
    <property type="entry name" value="Lipoate_protein_ligase_C"/>
</dbReference>